<reference evidence="1 2" key="1">
    <citation type="journal article" date="2015" name="Int. J. Syst. Evol. Microbiol.">
        <title>Sphingomonas hengshuiensis sp. nov., isolated from lake wetland.</title>
        <authorList>
            <person name="Wei S."/>
            <person name="Wang T."/>
            <person name="Liu H."/>
            <person name="Zhang C."/>
            <person name="Guo J."/>
            <person name="Wang Q."/>
            <person name="Liang K."/>
            <person name="Zhang Z."/>
        </authorList>
    </citation>
    <scope>NUCLEOTIDE SEQUENCE [LARGE SCALE GENOMIC DNA]</scope>
    <source>
        <strain evidence="1 2">WHSC-8</strain>
    </source>
</reference>
<evidence type="ECO:0000313" key="2">
    <source>
        <dbReference type="Proteomes" id="UP000032300"/>
    </source>
</evidence>
<gene>
    <name evidence="1" type="ORF">TS85_18980</name>
</gene>
<keyword evidence="2" id="KW-1185">Reference proteome</keyword>
<proteinExistence type="predicted"/>
<dbReference type="RefSeq" id="WP_044336648.1">
    <property type="nucleotide sequence ID" value="NZ_CP010836.1"/>
</dbReference>
<organism evidence="1 2">
    <name type="scientific">Sphingomonas hengshuiensis</name>
    <dbReference type="NCBI Taxonomy" id="1609977"/>
    <lineage>
        <taxon>Bacteria</taxon>
        <taxon>Pseudomonadati</taxon>
        <taxon>Pseudomonadota</taxon>
        <taxon>Alphaproteobacteria</taxon>
        <taxon>Sphingomonadales</taxon>
        <taxon>Sphingomonadaceae</taxon>
        <taxon>Sphingomonas</taxon>
    </lineage>
</organism>
<dbReference type="OrthoDB" id="7451517at2"/>
<evidence type="ECO:0000313" key="1">
    <source>
        <dbReference type="EMBL" id="AJP74653.1"/>
    </source>
</evidence>
<dbReference type="AlphaFoldDB" id="A0A7U5BG61"/>
<dbReference type="EMBL" id="CP010836">
    <property type="protein sequence ID" value="AJP74653.1"/>
    <property type="molecule type" value="Genomic_DNA"/>
</dbReference>
<sequence length="65" mass="7299">MQHDVCLRAAARGIYDACFPTDEVAPVGFEEAERFGTIHYRRAVQAAQTARLQFLSGREVQPSLF</sequence>
<dbReference type="Proteomes" id="UP000032300">
    <property type="component" value="Chromosome"/>
</dbReference>
<name>A0A7U5BG61_9SPHN</name>
<accession>A0A7U5BG61</accession>
<dbReference type="KEGG" id="sphi:TS85_18980"/>
<protein>
    <submittedName>
        <fullName evidence="1">Uncharacterized protein</fullName>
    </submittedName>
</protein>
<reference evidence="1 2" key="2">
    <citation type="submission" date="2015-02" db="EMBL/GenBank/DDBJ databases">
        <title>The complete genome of Sphingomonas hengshuiensis sp. WHSC-8 isolated from soil of Hengshui Lake.</title>
        <authorList>
            <person name="Wei S."/>
            <person name="Guo J."/>
            <person name="Su C."/>
            <person name="Wu R."/>
            <person name="Zhang Z."/>
            <person name="Liang K."/>
            <person name="Li H."/>
            <person name="Wang T."/>
            <person name="Liu H."/>
            <person name="Zhang C."/>
            <person name="Li Z."/>
            <person name="Wang Q."/>
            <person name="Meng J."/>
        </authorList>
    </citation>
    <scope>NUCLEOTIDE SEQUENCE [LARGE SCALE GENOMIC DNA]</scope>
    <source>
        <strain evidence="1 2">WHSC-8</strain>
    </source>
</reference>